<name>A0A1I6GJ66_9GAMM</name>
<dbReference type="EMBL" id="FOYU01000001">
    <property type="protein sequence ID" value="SFR42171.1"/>
    <property type="molecule type" value="Genomic_DNA"/>
</dbReference>
<reference evidence="5" key="1">
    <citation type="submission" date="2016-10" db="EMBL/GenBank/DDBJ databases">
        <authorList>
            <person name="Varghese N."/>
            <person name="Submissions S."/>
        </authorList>
    </citation>
    <scope>NUCLEOTIDE SEQUENCE [LARGE SCALE GENOMIC DNA]</scope>
    <source>
        <strain evidence="5">CGMCC 1.7285</strain>
    </source>
</reference>
<sequence length="358" mass="39059">MFIDVPNRFTVAPMTRTSADEHGVPTAIMGDYYERFAKGGFGLVITEGVYTDDRAAQGYVNQPGIINAAQADAWRGIVERIHAQGSKAIMQLMHAGAQMQHNNFVDQPIAPSAVEPKGEPLSLYGDVPGWLTPKEASLSDLEHALNGFVASAKKAEEIGFDGVELHAANGYLLNEFLSTHFNQREDEFGGSLDKRIAYVERVVRAVRSAVSDDFVVGIRIGQITVTDNEYQWPEGEAAAVRLVRVLAEAGVDFIHTTDTTVDRKPFADGSDKTLAEVVATETNVGLIINGGIDESNYADYAAQFPNALLALGKKALANPDFPERFKNGGTIADLDFQMLLPKATLENEWKWREAQGVE</sequence>
<evidence type="ECO:0000259" key="3">
    <source>
        <dbReference type="Pfam" id="PF00724"/>
    </source>
</evidence>
<gene>
    <name evidence="4" type="ORF">SAMN04488070_0791</name>
</gene>
<dbReference type="Proteomes" id="UP000199424">
    <property type="component" value="Unassembled WGS sequence"/>
</dbReference>
<dbReference type="Gene3D" id="3.20.20.70">
    <property type="entry name" value="Aldolase class I"/>
    <property type="match status" value="1"/>
</dbReference>
<keyword evidence="1" id="KW-0285">Flavoprotein</keyword>
<evidence type="ECO:0000256" key="2">
    <source>
        <dbReference type="ARBA" id="ARBA00023002"/>
    </source>
</evidence>
<dbReference type="InterPro" id="IPR013785">
    <property type="entry name" value="Aldolase_TIM"/>
</dbReference>
<protein>
    <submittedName>
        <fullName evidence="4">2,4-dienoyl-CoA reductase</fullName>
    </submittedName>
</protein>
<feature type="domain" description="NADH:flavin oxidoreductase/NADH oxidase N-terminal" evidence="3">
    <location>
        <begin position="6"/>
        <end position="328"/>
    </location>
</feature>
<dbReference type="Pfam" id="PF00724">
    <property type="entry name" value="Oxidored_FMN"/>
    <property type="match status" value="1"/>
</dbReference>
<dbReference type="InterPro" id="IPR001155">
    <property type="entry name" value="OxRdtase_FMN_N"/>
</dbReference>
<keyword evidence="2" id="KW-0560">Oxidoreductase</keyword>
<dbReference type="SUPFAM" id="SSF51395">
    <property type="entry name" value="FMN-linked oxidoreductases"/>
    <property type="match status" value="1"/>
</dbReference>
<dbReference type="PANTHER" id="PTHR43656">
    <property type="entry name" value="BINDING OXIDOREDUCTASE, PUTATIVE (AFU_ORTHOLOGUE AFUA_2G08260)-RELATED"/>
    <property type="match status" value="1"/>
</dbReference>
<dbReference type="AlphaFoldDB" id="A0A1I6GJ66"/>
<dbReference type="InterPro" id="IPR051799">
    <property type="entry name" value="NADH_flavin_oxidoreductase"/>
</dbReference>
<dbReference type="GO" id="GO:0016491">
    <property type="term" value="F:oxidoreductase activity"/>
    <property type="evidence" value="ECO:0007669"/>
    <property type="project" value="UniProtKB-KW"/>
</dbReference>
<dbReference type="RefSeq" id="WP_092855487.1">
    <property type="nucleotide sequence ID" value="NZ_FOYU01000001.1"/>
</dbReference>
<keyword evidence="5" id="KW-1185">Reference proteome</keyword>
<organism evidence="4 5">
    <name type="scientific">Pseudidiomarina maritima</name>
    <dbReference type="NCBI Taxonomy" id="519453"/>
    <lineage>
        <taxon>Bacteria</taxon>
        <taxon>Pseudomonadati</taxon>
        <taxon>Pseudomonadota</taxon>
        <taxon>Gammaproteobacteria</taxon>
        <taxon>Alteromonadales</taxon>
        <taxon>Idiomarinaceae</taxon>
        <taxon>Pseudidiomarina</taxon>
    </lineage>
</organism>
<evidence type="ECO:0000313" key="5">
    <source>
        <dbReference type="Proteomes" id="UP000199424"/>
    </source>
</evidence>
<accession>A0A1I6GJ66</accession>
<evidence type="ECO:0000313" key="4">
    <source>
        <dbReference type="EMBL" id="SFR42171.1"/>
    </source>
</evidence>
<dbReference type="PANTHER" id="PTHR43656:SF2">
    <property type="entry name" value="BINDING OXIDOREDUCTASE, PUTATIVE (AFU_ORTHOLOGUE AFUA_2G08260)-RELATED"/>
    <property type="match status" value="1"/>
</dbReference>
<dbReference type="GO" id="GO:0010181">
    <property type="term" value="F:FMN binding"/>
    <property type="evidence" value="ECO:0007669"/>
    <property type="project" value="InterPro"/>
</dbReference>
<dbReference type="CDD" id="cd02803">
    <property type="entry name" value="OYE_like_FMN_family"/>
    <property type="match status" value="1"/>
</dbReference>
<evidence type="ECO:0000256" key="1">
    <source>
        <dbReference type="ARBA" id="ARBA00022630"/>
    </source>
</evidence>
<proteinExistence type="predicted"/>